<gene>
    <name evidence="10" type="primary">miaA</name>
    <name evidence="15" type="ORF">A2538_03960</name>
</gene>
<evidence type="ECO:0000256" key="13">
    <source>
        <dbReference type="RuleBase" id="RU003785"/>
    </source>
</evidence>
<feature type="site" description="Interaction with substrate tRNA" evidence="10">
    <location>
        <position position="153"/>
    </location>
</feature>
<evidence type="ECO:0000256" key="3">
    <source>
        <dbReference type="ARBA" id="ARBA00005842"/>
    </source>
</evidence>
<reference evidence="15 16" key="1">
    <citation type="journal article" date="2016" name="Nat. Commun.">
        <title>Thousands of microbial genomes shed light on interconnected biogeochemical processes in an aquifer system.</title>
        <authorList>
            <person name="Anantharaman K."/>
            <person name="Brown C.T."/>
            <person name="Hug L.A."/>
            <person name="Sharon I."/>
            <person name="Castelle C.J."/>
            <person name="Probst A.J."/>
            <person name="Thomas B.C."/>
            <person name="Singh A."/>
            <person name="Wilkins M.J."/>
            <person name="Karaoz U."/>
            <person name="Brodie E.L."/>
            <person name="Williams K.H."/>
            <person name="Hubbard S.S."/>
            <person name="Banfield J.F."/>
        </authorList>
    </citation>
    <scope>NUCLEOTIDE SEQUENCE [LARGE SCALE GENOMIC DNA]</scope>
</reference>
<dbReference type="EC" id="2.5.1.75" evidence="10"/>
<evidence type="ECO:0000256" key="11">
    <source>
        <dbReference type="RuleBase" id="RU003783"/>
    </source>
</evidence>
<keyword evidence="8 10" id="KW-0460">Magnesium</keyword>
<dbReference type="Pfam" id="PF01745">
    <property type="entry name" value="IPT"/>
    <property type="match status" value="1"/>
</dbReference>
<evidence type="ECO:0000256" key="12">
    <source>
        <dbReference type="RuleBase" id="RU003784"/>
    </source>
</evidence>
<evidence type="ECO:0000256" key="5">
    <source>
        <dbReference type="ARBA" id="ARBA00022694"/>
    </source>
</evidence>
<comment type="similarity">
    <text evidence="3 10 13">Belongs to the IPP transferase family.</text>
</comment>
<dbReference type="GO" id="GO:0005524">
    <property type="term" value="F:ATP binding"/>
    <property type="evidence" value="ECO:0007669"/>
    <property type="project" value="UniProtKB-UniRule"/>
</dbReference>
<dbReference type="EMBL" id="MFRE01000026">
    <property type="protein sequence ID" value="OGH93613.1"/>
    <property type="molecule type" value="Genomic_DNA"/>
</dbReference>
<comment type="subunit">
    <text evidence="10">Monomer.</text>
</comment>
<keyword evidence="4 10" id="KW-0808">Transferase</keyword>
<evidence type="ECO:0000256" key="2">
    <source>
        <dbReference type="ARBA" id="ARBA00003213"/>
    </source>
</evidence>
<dbReference type="PANTHER" id="PTHR11088">
    <property type="entry name" value="TRNA DIMETHYLALLYLTRANSFERASE"/>
    <property type="match status" value="1"/>
</dbReference>
<evidence type="ECO:0000256" key="10">
    <source>
        <dbReference type="HAMAP-Rule" id="MF_00185"/>
    </source>
</evidence>
<dbReference type="Gene3D" id="1.10.20.140">
    <property type="match status" value="1"/>
</dbReference>
<organism evidence="15 16">
    <name type="scientific">Candidatus Magasanikbacteria bacterium RIFOXYD2_FULL_41_14</name>
    <dbReference type="NCBI Taxonomy" id="1798709"/>
    <lineage>
        <taxon>Bacteria</taxon>
        <taxon>Candidatus Magasanikiibacteriota</taxon>
    </lineage>
</organism>
<dbReference type="InterPro" id="IPR039657">
    <property type="entry name" value="Dimethylallyltransferase"/>
</dbReference>
<evidence type="ECO:0000313" key="15">
    <source>
        <dbReference type="EMBL" id="OGH93613.1"/>
    </source>
</evidence>
<evidence type="ECO:0000256" key="9">
    <source>
        <dbReference type="ARBA" id="ARBA00049563"/>
    </source>
</evidence>
<feature type="compositionally biased region" description="Basic and acidic residues" evidence="14">
    <location>
        <begin position="52"/>
        <end position="72"/>
    </location>
</feature>
<dbReference type="InterPro" id="IPR027417">
    <property type="entry name" value="P-loop_NTPase"/>
</dbReference>
<evidence type="ECO:0000256" key="14">
    <source>
        <dbReference type="SAM" id="MobiDB-lite"/>
    </source>
</evidence>
<evidence type="ECO:0000256" key="4">
    <source>
        <dbReference type="ARBA" id="ARBA00022679"/>
    </source>
</evidence>
<keyword evidence="5 10" id="KW-0819">tRNA processing</keyword>
<comment type="catalytic activity">
    <reaction evidence="9 10 11">
        <text>adenosine(37) in tRNA + dimethylallyl diphosphate = N(6)-dimethylallyladenosine(37) in tRNA + diphosphate</text>
        <dbReference type="Rhea" id="RHEA:26482"/>
        <dbReference type="Rhea" id="RHEA-COMP:10162"/>
        <dbReference type="Rhea" id="RHEA-COMP:10375"/>
        <dbReference type="ChEBI" id="CHEBI:33019"/>
        <dbReference type="ChEBI" id="CHEBI:57623"/>
        <dbReference type="ChEBI" id="CHEBI:74411"/>
        <dbReference type="ChEBI" id="CHEBI:74415"/>
        <dbReference type="EC" id="2.5.1.75"/>
    </reaction>
</comment>
<feature type="binding site" evidence="10">
    <location>
        <begin position="12"/>
        <end position="19"/>
    </location>
    <ligand>
        <name>ATP</name>
        <dbReference type="ChEBI" id="CHEBI:30616"/>
    </ligand>
</feature>
<dbReference type="HAMAP" id="MF_00185">
    <property type="entry name" value="IPP_trans"/>
    <property type="match status" value="1"/>
</dbReference>
<comment type="function">
    <text evidence="2 10 12">Catalyzes the transfer of a dimethylallyl group onto the adenine at position 37 in tRNAs that read codons beginning with uridine, leading to the formation of N6-(dimethylallyl)adenosine (i(6)A).</text>
</comment>
<feature type="binding site" evidence="10">
    <location>
        <begin position="14"/>
        <end position="19"/>
    </location>
    <ligand>
        <name>substrate</name>
    </ligand>
</feature>
<dbReference type="AlphaFoldDB" id="A0A1F6PCB8"/>
<dbReference type="InterPro" id="IPR018022">
    <property type="entry name" value="IPT"/>
</dbReference>
<feature type="compositionally biased region" description="Polar residues" evidence="14">
    <location>
        <begin position="73"/>
        <end position="84"/>
    </location>
</feature>
<evidence type="ECO:0000256" key="1">
    <source>
        <dbReference type="ARBA" id="ARBA00001946"/>
    </source>
</evidence>
<sequence length="362" mass="40879">MFKLPKIIAILGPTASGKTDVGIFLAKKFNGEVVSFDSRQIYIGMDIGTAKPRRDGTPSAHSSKEGDSELTRQRSLPVSSTGQAIAQVDGDNHPLAPSLKMRGEYVVDGVRHHLVDFIDPDQDYSLADFKQDAVRAIADILGRGKLPILVGGTGLYFWAVIDNLEIPKVVPDKKLRNELEKLSLSELVKMLRAKDPESARVVDLENPRRVLRALEVALSGESFVKQQKKGKPLYDVLQIGLNWEREELNERINKRVDRQMEAGLVAETEGLARDPTLALPFLKREGKCEVWALPSMSGIGYRQMGYFLRGEMSLPEAVEILKRDTRHYAKRQMTWFKRNQRIKWIERDDKKAVGELVEKFIE</sequence>
<dbReference type="SUPFAM" id="SSF52540">
    <property type="entry name" value="P-loop containing nucleoside triphosphate hydrolases"/>
    <property type="match status" value="1"/>
</dbReference>
<comment type="caution">
    <text evidence="15">The sequence shown here is derived from an EMBL/GenBank/DDBJ whole genome shotgun (WGS) entry which is preliminary data.</text>
</comment>
<feature type="region of interest" description="Interaction with substrate tRNA" evidence="10">
    <location>
        <begin position="37"/>
        <end position="40"/>
    </location>
</feature>
<dbReference type="GO" id="GO:0052381">
    <property type="term" value="F:tRNA dimethylallyltransferase activity"/>
    <property type="evidence" value="ECO:0007669"/>
    <property type="project" value="UniProtKB-UniRule"/>
</dbReference>
<evidence type="ECO:0000313" key="16">
    <source>
        <dbReference type="Proteomes" id="UP000178254"/>
    </source>
</evidence>
<accession>A0A1F6PCB8</accession>
<keyword evidence="6 10" id="KW-0547">Nucleotide-binding</keyword>
<feature type="site" description="Interaction with substrate tRNA" evidence="10">
    <location>
        <position position="176"/>
    </location>
</feature>
<protein>
    <recommendedName>
        <fullName evidence="10">tRNA dimethylallyltransferase</fullName>
        <ecNumber evidence="10">2.5.1.75</ecNumber>
    </recommendedName>
    <alternativeName>
        <fullName evidence="10">Dimethylallyl diphosphate:tRNA dimethylallyltransferase</fullName>
        <shortName evidence="10">DMAPP:tRNA dimethylallyltransferase</shortName>
        <shortName evidence="10">DMATase</shortName>
    </alternativeName>
    <alternativeName>
        <fullName evidence="10">Isopentenyl-diphosphate:tRNA isopentenyltransferase</fullName>
        <shortName evidence="10">IPP transferase</shortName>
        <shortName evidence="10">IPPT</shortName>
        <shortName evidence="10">IPTase</shortName>
    </alternativeName>
</protein>
<dbReference type="STRING" id="1798709.A2538_03960"/>
<dbReference type="PANTHER" id="PTHR11088:SF60">
    <property type="entry name" value="TRNA DIMETHYLALLYLTRANSFERASE"/>
    <property type="match status" value="1"/>
</dbReference>
<comment type="cofactor">
    <cofactor evidence="1 10">
        <name>Mg(2+)</name>
        <dbReference type="ChEBI" id="CHEBI:18420"/>
    </cofactor>
</comment>
<keyword evidence="7 10" id="KW-0067">ATP-binding</keyword>
<feature type="region of interest" description="Disordered" evidence="14">
    <location>
        <begin position="49"/>
        <end position="92"/>
    </location>
</feature>
<evidence type="ECO:0000256" key="7">
    <source>
        <dbReference type="ARBA" id="ARBA00022840"/>
    </source>
</evidence>
<evidence type="ECO:0000256" key="6">
    <source>
        <dbReference type="ARBA" id="ARBA00022741"/>
    </source>
</evidence>
<evidence type="ECO:0000256" key="8">
    <source>
        <dbReference type="ARBA" id="ARBA00022842"/>
    </source>
</evidence>
<dbReference type="Gene3D" id="3.40.50.300">
    <property type="entry name" value="P-loop containing nucleotide triphosphate hydrolases"/>
    <property type="match status" value="1"/>
</dbReference>
<dbReference type="GO" id="GO:0006400">
    <property type="term" value="P:tRNA modification"/>
    <property type="evidence" value="ECO:0007669"/>
    <property type="project" value="TreeGrafter"/>
</dbReference>
<dbReference type="NCBIfam" id="TIGR00174">
    <property type="entry name" value="miaA"/>
    <property type="match status" value="1"/>
</dbReference>
<dbReference type="Pfam" id="PF01715">
    <property type="entry name" value="IPPT"/>
    <property type="match status" value="1"/>
</dbReference>
<proteinExistence type="inferred from homology"/>
<comment type="caution">
    <text evidence="10">Lacks conserved residue(s) required for the propagation of feature annotation.</text>
</comment>
<dbReference type="Proteomes" id="UP000178254">
    <property type="component" value="Unassembled WGS sequence"/>
</dbReference>
<name>A0A1F6PCB8_9BACT</name>